<reference evidence="1" key="1">
    <citation type="submission" date="2025-08" db="UniProtKB">
        <authorList>
            <consortium name="Ensembl"/>
        </authorList>
    </citation>
    <scope>IDENTIFICATION</scope>
</reference>
<sequence>MLGQQVEMDGGIMEGGSQILRVSTAPTPSCVLGLHLQVQKIRAGCSTPGLSIMT</sequence>
<dbReference type="InterPro" id="IPR037136">
    <property type="entry name" value="RNA3'_phos_cyclase_dom_sf"/>
</dbReference>
<evidence type="ECO:0000313" key="1">
    <source>
        <dbReference type="Ensembl" id="ENSMMMP00000012943.1"/>
    </source>
</evidence>
<protein>
    <submittedName>
        <fullName evidence="1">Uncharacterized protein</fullName>
    </submittedName>
</protein>
<dbReference type="AlphaFoldDB" id="A0A8C5ZC97"/>
<dbReference type="GO" id="GO:0003824">
    <property type="term" value="F:catalytic activity"/>
    <property type="evidence" value="ECO:0007669"/>
    <property type="project" value="InterPro"/>
</dbReference>
<evidence type="ECO:0000313" key="2">
    <source>
        <dbReference type="Proteomes" id="UP000694407"/>
    </source>
</evidence>
<organism evidence="1 2">
    <name type="scientific">Marmota marmota marmota</name>
    <name type="common">Alpine marmot</name>
    <dbReference type="NCBI Taxonomy" id="9994"/>
    <lineage>
        <taxon>Eukaryota</taxon>
        <taxon>Metazoa</taxon>
        <taxon>Chordata</taxon>
        <taxon>Craniata</taxon>
        <taxon>Vertebrata</taxon>
        <taxon>Euteleostomi</taxon>
        <taxon>Mammalia</taxon>
        <taxon>Eutheria</taxon>
        <taxon>Euarchontoglires</taxon>
        <taxon>Glires</taxon>
        <taxon>Rodentia</taxon>
        <taxon>Sciuromorpha</taxon>
        <taxon>Sciuridae</taxon>
        <taxon>Xerinae</taxon>
        <taxon>Marmotini</taxon>
        <taxon>Marmota</taxon>
    </lineage>
</organism>
<dbReference type="SUPFAM" id="SSF55205">
    <property type="entry name" value="EPT/RTPC-like"/>
    <property type="match status" value="1"/>
</dbReference>
<name>A0A8C5ZC97_MARMA</name>
<dbReference type="GeneTree" id="ENSGT01000000219225"/>
<keyword evidence="2" id="KW-1185">Reference proteome</keyword>
<dbReference type="Proteomes" id="UP000694407">
    <property type="component" value="Unplaced"/>
</dbReference>
<reference evidence="1" key="2">
    <citation type="submission" date="2025-09" db="UniProtKB">
        <authorList>
            <consortium name="Ensembl"/>
        </authorList>
    </citation>
    <scope>IDENTIFICATION</scope>
</reference>
<dbReference type="Ensembl" id="ENSMMMT00000014781.1">
    <property type="protein sequence ID" value="ENSMMMP00000012943.1"/>
    <property type="gene ID" value="ENSMMMG00000011569.1"/>
</dbReference>
<dbReference type="Gene3D" id="3.65.10.20">
    <property type="entry name" value="RNA 3'-terminal phosphate cyclase domain"/>
    <property type="match status" value="1"/>
</dbReference>
<proteinExistence type="predicted"/>
<accession>A0A8C5ZC97</accession>
<dbReference type="InterPro" id="IPR013792">
    <property type="entry name" value="RNA3'P_cycl/enolpyr_Trfase_a/b"/>
</dbReference>